<accession>A0A3S5A3G2</accession>
<feature type="compositionally biased region" description="Polar residues" evidence="1">
    <location>
        <begin position="683"/>
        <end position="701"/>
    </location>
</feature>
<keyword evidence="3" id="KW-1185">Reference proteome</keyword>
<dbReference type="AlphaFoldDB" id="A0A3S5A3G2"/>
<feature type="region of interest" description="Disordered" evidence="1">
    <location>
        <begin position="240"/>
        <end position="259"/>
    </location>
</feature>
<protein>
    <submittedName>
        <fullName evidence="2">Uncharacterized protein</fullName>
    </submittedName>
</protein>
<evidence type="ECO:0000313" key="3">
    <source>
        <dbReference type="Proteomes" id="UP000784294"/>
    </source>
</evidence>
<dbReference type="EMBL" id="CAAALY010038742">
    <property type="protein sequence ID" value="VEL18804.1"/>
    <property type="molecule type" value="Genomic_DNA"/>
</dbReference>
<feature type="compositionally biased region" description="Polar residues" evidence="1">
    <location>
        <begin position="652"/>
        <end position="667"/>
    </location>
</feature>
<evidence type="ECO:0000313" key="2">
    <source>
        <dbReference type="EMBL" id="VEL18804.1"/>
    </source>
</evidence>
<organism evidence="2 3">
    <name type="scientific">Protopolystoma xenopodis</name>
    <dbReference type="NCBI Taxonomy" id="117903"/>
    <lineage>
        <taxon>Eukaryota</taxon>
        <taxon>Metazoa</taxon>
        <taxon>Spiralia</taxon>
        <taxon>Lophotrochozoa</taxon>
        <taxon>Platyhelminthes</taxon>
        <taxon>Monogenea</taxon>
        <taxon>Polyopisthocotylea</taxon>
        <taxon>Polystomatidea</taxon>
        <taxon>Polystomatidae</taxon>
        <taxon>Protopolystoma</taxon>
    </lineage>
</organism>
<evidence type="ECO:0000256" key="1">
    <source>
        <dbReference type="SAM" id="MobiDB-lite"/>
    </source>
</evidence>
<feature type="non-terminal residue" evidence="2">
    <location>
        <position position="1"/>
    </location>
</feature>
<comment type="caution">
    <text evidence="2">The sequence shown here is derived from an EMBL/GenBank/DDBJ whole genome shotgun (WGS) entry which is preliminary data.</text>
</comment>
<feature type="compositionally biased region" description="Basic residues" evidence="1">
    <location>
        <begin position="581"/>
        <end position="601"/>
    </location>
</feature>
<gene>
    <name evidence="2" type="ORF">PXEA_LOCUS12244</name>
</gene>
<feature type="compositionally biased region" description="Basic and acidic residues" evidence="1">
    <location>
        <begin position="617"/>
        <end position="635"/>
    </location>
</feature>
<feature type="compositionally biased region" description="Basic and acidic residues" evidence="1">
    <location>
        <begin position="421"/>
        <end position="444"/>
    </location>
</feature>
<feature type="region of interest" description="Disordered" evidence="1">
    <location>
        <begin position="313"/>
        <end position="335"/>
    </location>
</feature>
<feature type="compositionally biased region" description="Basic and acidic residues" evidence="1">
    <location>
        <begin position="240"/>
        <end position="252"/>
    </location>
</feature>
<dbReference type="Proteomes" id="UP000784294">
    <property type="component" value="Unassembled WGS sequence"/>
</dbReference>
<feature type="region of interest" description="Disordered" evidence="1">
    <location>
        <begin position="491"/>
        <end position="521"/>
    </location>
</feature>
<feature type="non-terminal residue" evidence="2">
    <location>
        <position position="727"/>
    </location>
</feature>
<proteinExistence type="predicted"/>
<reference evidence="2" key="1">
    <citation type="submission" date="2018-11" db="EMBL/GenBank/DDBJ databases">
        <authorList>
            <consortium name="Pathogen Informatics"/>
        </authorList>
    </citation>
    <scope>NUCLEOTIDE SEQUENCE</scope>
</reference>
<feature type="compositionally biased region" description="Basic residues" evidence="1">
    <location>
        <begin position="316"/>
        <end position="328"/>
    </location>
</feature>
<feature type="region of interest" description="Disordered" evidence="1">
    <location>
        <begin position="581"/>
        <end position="727"/>
    </location>
</feature>
<sequence length="727" mass="79905">HPVETTCRGKSCGSVVVTVTGIANGIKRNRHRSFSIHMDGAGCNGASSSIKPEVRSDSNLHQEHETDGCSQALTCGPSSRADGYCADACPLDTSLKLEDDSGDKDCGISCDSQTIPIQSAPVRKARTGTFFLSNRRPTKRRASSTKSNEAKGMPDIAKKIKLDKAEAVNSCTIKVLAKRGLMKMGSGKAKILENTKVISHIGKKDTSSLSILRKVDKKQKLSVTISNRVMIANDEENKESLDDKFSYEKREDGEEEEKVCMEEDDNSLVTMRSHGASSSSSLLATQGSCKKSTRINLSHTHRMEVKLLDRKCQNRQSRRRTQRERKVNRSSTGSNFSICDTSKRCGAGSREEGSECHQVGLSMASLDPARSMVNCQVKEISMVDGNDLMSAASMMKRSIYDSESNIYQLFKHNFRTENNLIRKDEADGGESERSSAKSSREHWRGATQIKHARHHSFVDNGDGLEKEENRNNLSISRCSAHSGHFLNDDISRTIRRDPLSKPPASNRSTGAGRLTSAAGRRVTSCSKLRADSGKPQPAVPRDGVHITRLERHFAGSIAETDSDLDTDGEVRQIIRKSGRLGRGGLVKRRGPGRFINKQKKAEKKDDGAENANSGEGSDAKDSRETDTPKAKDRNMKHVTAIVNVTGPKRFRTSSQQRPLNKTPQETISIRPPLARVAKASKNFKLQAQMTQRPRKSVNANSAPGIGTADRNLDDDSEDDHSKELSKK</sequence>
<feature type="region of interest" description="Disordered" evidence="1">
    <location>
        <begin position="421"/>
        <end position="465"/>
    </location>
</feature>
<name>A0A3S5A3G2_9PLAT</name>